<comment type="caution">
    <text evidence="15">The sequence shown here is derived from an EMBL/GenBank/DDBJ whole genome shotgun (WGS) entry which is preliminary data.</text>
</comment>
<dbReference type="GO" id="GO:0008289">
    <property type="term" value="F:lipid binding"/>
    <property type="evidence" value="ECO:0007669"/>
    <property type="project" value="UniProtKB-KW"/>
</dbReference>
<keyword evidence="5 13" id="KW-0732">Signal</keyword>
<keyword evidence="8 12" id="KW-0472">Membrane</keyword>
<dbReference type="Pfam" id="PF10699">
    <property type="entry name" value="HAP2-GCS1"/>
    <property type="match status" value="1"/>
</dbReference>
<feature type="signal peptide" evidence="13">
    <location>
        <begin position="1"/>
        <end position="22"/>
    </location>
</feature>
<evidence type="ECO:0000256" key="7">
    <source>
        <dbReference type="ARBA" id="ARBA00023121"/>
    </source>
</evidence>
<evidence type="ECO:0000256" key="6">
    <source>
        <dbReference type="ARBA" id="ARBA00022989"/>
    </source>
</evidence>
<evidence type="ECO:0000256" key="5">
    <source>
        <dbReference type="ARBA" id="ARBA00022729"/>
    </source>
</evidence>
<comment type="subcellular location">
    <subcellularLocation>
        <location evidence="1">Cell membrane</location>
        <topology evidence="1">Single-pass type I membrane protein</topology>
    </subcellularLocation>
</comment>
<keyword evidence="3" id="KW-1003">Cell membrane</keyword>
<evidence type="ECO:0000256" key="2">
    <source>
        <dbReference type="ARBA" id="ARBA00010929"/>
    </source>
</evidence>
<dbReference type="PANTHER" id="PTHR31764">
    <property type="entry name" value="PROTEIN HAPLESS 2"/>
    <property type="match status" value="1"/>
</dbReference>
<feature type="transmembrane region" description="Helical" evidence="12">
    <location>
        <begin position="661"/>
        <end position="685"/>
    </location>
</feature>
<evidence type="ECO:0000256" key="13">
    <source>
        <dbReference type="SAM" id="SignalP"/>
    </source>
</evidence>
<dbReference type="PANTHER" id="PTHR31764:SF0">
    <property type="entry name" value="GENERATIVE CELL SPECIFIC-1_HAP2 DOMAIN-CONTAINING PROTEIN"/>
    <property type="match status" value="1"/>
</dbReference>
<proteinExistence type="inferred from homology"/>
<evidence type="ECO:0000256" key="12">
    <source>
        <dbReference type="SAM" id="Phobius"/>
    </source>
</evidence>
<evidence type="ECO:0000313" key="15">
    <source>
        <dbReference type="EMBL" id="CAB3989882.1"/>
    </source>
</evidence>
<evidence type="ECO:0000256" key="4">
    <source>
        <dbReference type="ARBA" id="ARBA00022692"/>
    </source>
</evidence>
<organism evidence="15 16">
    <name type="scientific">Paramuricea clavata</name>
    <name type="common">Red gorgonian</name>
    <name type="synonym">Violescent sea-whip</name>
    <dbReference type="NCBI Taxonomy" id="317549"/>
    <lineage>
        <taxon>Eukaryota</taxon>
        <taxon>Metazoa</taxon>
        <taxon>Cnidaria</taxon>
        <taxon>Anthozoa</taxon>
        <taxon>Octocorallia</taxon>
        <taxon>Malacalcyonacea</taxon>
        <taxon>Plexauridae</taxon>
        <taxon>Paramuricea</taxon>
    </lineage>
</organism>
<dbReference type="InterPro" id="IPR040326">
    <property type="entry name" value="HAP2/GCS1"/>
</dbReference>
<sequence>MLKRLFFGYALLILFCFWKVDGTIIAKSDITICENTAKDPLNVLYNKRCEKKMVVLAEVTSGQGETERLHATVNKVRDTVVGEDARLYNPFIITLSMSPIHLVYPIFYRGTLNNKPFEEMFPLGKYNCYAEEHPCGAYYDWRGKIIWDSWGFCCECQRTGIYATTKMYVFDLAMNNYFRGQIDCDKYLSSAHCMRFDDLWYDVHEIDVFSFDFTIWIKAYDQVEKFENNKTLIEWVDGGEIELSPTKTGGVGKHGRIVAKYIGKMKAGREYPRLQDHYLMTPNAEYIQFGKEYHPQLKHGYEDYLIIPMSEVEMHEKSPKCDVIGVSFTAFSQQSTHHGNDGYGCYQPQGTCLRNQIQDYFIEDSMRREKGERTKYFPETYGKITGLKERLGSRDRVVEFESGETSSVLVYLEISADDLILVYNRAGGVIVKAFAEGFESQSRNGLATVVVQNTGFVTADFYVSLEYCSNGINPGHEKTASINPQTNHQFQFTLESYRREGGAFSCTANLYDARRQSIDSSIISVNTTSTCVCILRCGCSVSIGLSLNILCKGVEGRGILCKGAEGGGSILCKGVEGGGILCKGAEGGGVSFAKCTDQENFVCVNESDITFDQGKPPTYTDFMDSISDTLGVIFETVGDVAKVAFSAVKGVWELMPHLDKVWSYLTLVFIVVVLVIIRVLCGFLPKGVFKLMAKKTIKAMRSPDKPPPAAPTVVVIQRESDSEVDEAKRTQEFLGVSEESGERRKMTDFIFEWFFFFILPFMLLLKGLKPIWRKTLGPCFNAGLDCLGKQVASLWNTFYASIKEKVSNKQRKEIAENEYDICESGDKRGSESSVTGNHESEYDVTGRNATGNNVNGSDATGSNCNGNVPGNDVRGIYVTGSGIDRSNVTVSDMNESHVTASDVSRSDVTGSNLGRFTGSHESGNSITGSDDARSGITISNIGEHVYNTTCDDTGSDVTGSAVTGSYGNESDVTVRDDAKNYGSASGISQTSRSTISETNDRLYH</sequence>
<feature type="compositionally biased region" description="Polar residues" evidence="11">
    <location>
        <begin position="982"/>
        <end position="997"/>
    </location>
</feature>
<keyword evidence="10" id="KW-0278">Fertilization</keyword>
<feature type="chain" id="PRO_5043545918" description="Generative cell specific-1/HAP2 domain-containing protein" evidence="13">
    <location>
        <begin position="23"/>
        <end position="1004"/>
    </location>
</feature>
<dbReference type="GO" id="GO:0005886">
    <property type="term" value="C:plasma membrane"/>
    <property type="evidence" value="ECO:0007669"/>
    <property type="project" value="UniProtKB-SubCell"/>
</dbReference>
<feature type="domain" description="Generative cell specific-1/HAP2" evidence="14">
    <location>
        <begin position="48"/>
        <end position="531"/>
    </location>
</feature>
<feature type="region of interest" description="Disordered" evidence="11">
    <location>
        <begin position="980"/>
        <end position="1004"/>
    </location>
</feature>
<keyword evidence="4 12" id="KW-0812">Transmembrane</keyword>
<feature type="transmembrane region" description="Helical" evidence="12">
    <location>
        <begin position="749"/>
        <end position="768"/>
    </location>
</feature>
<protein>
    <recommendedName>
        <fullName evidence="14">Generative cell specific-1/HAP2 domain-containing protein</fullName>
    </recommendedName>
</protein>
<dbReference type="Proteomes" id="UP001152795">
    <property type="component" value="Unassembled WGS sequence"/>
</dbReference>
<dbReference type="OrthoDB" id="44061at2759"/>
<accession>A0A6S7GJQ3</accession>
<evidence type="ECO:0000256" key="10">
    <source>
        <dbReference type="ARBA" id="ARBA00023279"/>
    </source>
</evidence>
<name>A0A6S7GJQ3_PARCT</name>
<feature type="region of interest" description="Disordered" evidence="11">
    <location>
        <begin position="825"/>
        <end position="867"/>
    </location>
</feature>
<keyword evidence="7" id="KW-0446">Lipid-binding</keyword>
<gene>
    <name evidence="15" type="ORF">PACLA_8A074594</name>
</gene>
<keyword evidence="6 12" id="KW-1133">Transmembrane helix</keyword>
<reference evidence="15" key="1">
    <citation type="submission" date="2020-04" db="EMBL/GenBank/DDBJ databases">
        <authorList>
            <person name="Alioto T."/>
            <person name="Alioto T."/>
            <person name="Gomez Garrido J."/>
        </authorList>
    </citation>
    <scope>NUCLEOTIDE SEQUENCE</scope>
    <source>
        <strain evidence="15">A484AB</strain>
    </source>
</reference>
<dbReference type="GO" id="GO:0007338">
    <property type="term" value="P:single fertilization"/>
    <property type="evidence" value="ECO:0007669"/>
    <property type="project" value="UniProtKB-KW"/>
</dbReference>
<evidence type="ECO:0000256" key="8">
    <source>
        <dbReference type="ARBA" id="ARBA00023136"/>
    </source>
</evidence>
<evidence type="ECO:0000313" key="16">
    <source>
        <dbReference type="Proteomes" id="UP001152795"/>
    </source>
</evidence>
<comment type="similarity">
    <text evidence="2">Belongs to the HAP2/GCS1 family.</text>
</comment>
<evidence type="ECO:0000256" key="11">
    <source>
        <dbReference type="SAM" id="MobiDB-lite"/>
    </source>
</evidence>
<keyword evidence="9" id="KW-1015">Disulfide bond</keyword>
<evidence type="ECO:0000259" key="14">
    <source>
        <dbReference type="Pfam" id="PF10699"/>
    </source>
</evidence>
<evidence type="ECO:0000256" key="9">
    <source>
        <dbReference type="ARBA" id="ARBA00023157"/>
    </source>
</evidence>
<evidence type="ECO:0000256" key="3">
    <source>
        <dbReference type="ARBA" id="ARBA00022475"/>
    </source>
</evidence>
<dbReference type="InterPro" id="IPR018928">
    <property type="entry name" value="HAP2/GCS1_dom"/>
</dbReference>
<evidence type="ECO:0000256" key="1">
    <source>
        <dbReference type="ARBA" id="ARBA00004251"/>
    </source>
</evidence>
<feature type="compositionally biased region" description="Polar residues" evidence="11">
    <location>
        <begin position="847"/>
        <end position="867"/>
    </location>
</feature>
<dbReference type="EMBL" id="CACRXK020001564">
    <property type="protein sequence ID" value="CAB3989882.1"/>
    <property type="molecule type" value="Genomic_DNA"/>
</dbReference>
<keyword evidence="16" id="KW-1185">Reference proteome</keyword>
<dbReference type="AlphaFoldDB" id="A0A6S7GJQ3"/>